<sequence length="208" mass="23670">MASFSVLPFVAAKCDITDSSSTNNKEDDKNNKDENKNKPDINNNTNTNSVNRDDNQDGSSIQSENNQGNQGSGEESNNSEATPNSEDGSSNESRGAIALEKKCLRWMMKLLLLICQQNMRPLALPKQLKALDHLKVLNQQTMETMALKEAELKELHLEMEIALIVENNLWEMILVLQIMKQRLLNLSQKRNWKFYTLFLMGVEILKRN</sequence>
<name>A5IYL9_MYCAP</name>
<keyword evidence="3" id="KW-1185">Reference proteome</keyword>
<feature type="compositionally biased region" description="Basic and acidic residues" evidence="1">
    <location>
        <begin position="24"/>
        <end position="39"/>
    </location>
</feature>
<feature type="compositionally biased region" description="Low complexity" evidence="1">
    <location>
        <begin position="40"/>
        <end position="50"/>
    </location>
</feature>
<dbReference type="Proteomes" id="UP000007065">
    <property type="component" value="Chromosome"/>
</dbReference>
<evidence type="ECO:0000313" key="2">
    <source>
        <dbReference type="EMBL" id="CAL59128.1"/>
    </source>
</evidence>
<dbReference type="HOGENOM" id="CLU_1319744_0_0_14"/>
<dbReference type="KEGG" id="maa:MAG4300"/>
<gene>
    <name evidence="2" type="ordered locus">MAG4300</name>
</gene>
<proteinExistence type="predicted"/>
<feature type="compositionally biased region" description="Polar residues" evidence="1">
    <location>
        <begin position="57"/>
        <end position="93"/>
    </location>
</feature>
<dbReference type="STRING" id="347257.MAG4300"/>
<dbReference type="AlphaFoldDB" id="A5IYL9"/>
<accession>A5IYL9</accession>
<feature type="region of interest" description="Disordered" evidence="1">
    <location>
        <begin position="10"/>
        <end position="94"/>
    </location>
</feature>
<dbReference type="EMBL" id="CU179680">
    <property type="protein sequence ID" value="CAL59128.1"/>
    <property type="molecule type" value="Genomic_DNA"/>
</dbReference>
<evidence type="ECO:0000256" key="1">
    <source>
        <dbReference type="SAM" id="MobiDB-lite"/>
    </source>
</evidence>
<protein>
    <submittedName>
        <fullName evidence="2">Uncharacterized protein</fullName>
    </submittedName>
</protein>
<organism evidence="2 3">
    <name type="scientific">Mycoplasmopsis agalactiae (strain NCTC 10123 / CIP 59.7 / PG2)</name>
    <name type="common">Mycoplasma agalactiae</name>
    <dbReference type="NCBI Taxonomy" id="347257"/>
    <lineage>
        <taxon>Bacteria</taxon>
        <taxon>Bacillati</taxon>
        <taxon>Mycoplasmatota</taxon>
        <taxon>Mycoplasmoidales</taxon>
        <taxon>Metamycoplasmataceae</taxon>
        <taxon>Mycoplasmopsis</taxon>
    </lineage>
</organism>
<evidence type="ECO:0000313" key="3">
    <source>
        <dbReference type="Proteomes" id="UP000007065"/>
    </source>
</evidence>
<reference evidence="3" key="1">
    <citation type="journal article" date="2007" name="PLoS Genet.">
        <title>Being pathogenic, plastic, and sexual while living with a nearly minimal bacterial genome.</title>
        <authorList>
            <person name="Sirand-Pugnet P."/>
            <person name="Lartigue C."/>
            <person name="Marenda M."/>
            <person name="Jacob D."/>
            <person name="Barre A."/>
            <person name="Barbe V."/>
            <person name="Schenowitz C."/>
            <person name="Mangenot S."/>
            <person name="Couloux A."/>
            <person name="Segurens B."/>
            <person name="de Daruvar A."/>
            <person name="Blanchard A."/>
            <person name="Citti C."/>
        </authorList>
    </citation>
    <scope>NUCLEOTIDE SEQUENCE [LARGE SCALE GENOMIC DNA]</scope>
    <source>
        <strain evidence="3">PG2</strain>
    </source>
</reference>